<protein>
    <recommendedName>
        <fullName evidence="1">KRAB domain-containing protein</fullName>
    </recommendedName>
</protein>
<dbReference type="InterPro" id="IPR036051">
    <property type="entry name" value="KRAB_dom_sf"/>
</dbReference>
<dbReference type="SMART" id="SM00349">
    <property type="entry name" value="KRAB"/>
    <property type="match status" value="1"/>
</dbReference>
<dbReference type="CDD" id="cd07765">
    <property type="entry name" value="KRAB_A-box"/>
    <property type="match status" value="1"/>
</dbReference>
<dbReference type="PROSITE" id="PS50805">
    <property type="entry name" value="KRAB"/>
    <property type="match status" value="1"/>
</dbReference>
<dbReference type="GeneTree" id="ENSGT00960000188522"/>
<accession>A0A674JG84</accession>
<dbReference type="Proteomes" id="UP000472274">
    <property type="component" value="Unplaced"/>
</dbReference>
<name>A0A674JG84_9SAUR</name>
<dbReference type="InterPro" id="IPR050169">
    <property type="entry name" value="Krueppel_C2H2_ZnF"/>
</dbReference>
<dbReference type="Gene3D" id="6.10.140.140">
    <property type="match status" value="1"/>
</dbReference>
<organism evidence="2 3">
    <name type="scientific">Terrapene triunguis</name>
    <name type="common">Three-toed box turtle</name>
    <dbReference type="NCBI Taxonomy" id="2587831"/>
    <lineage>
        <taxon>Eukaryota</taxon>
        <taxon>Metazoa</taxon>
        <taxon>Chordata</taxon>
        <taxon>Craniata</taxon>
        <taxon>Vertebrata</taxon>
        <taxon>Euteleostomi</taxon>
        <taxon>Archelosauria</taxon>
        <taxon>Testudinata</taxon>
        <taxon>Testudines</taxon>
        <taxon>Cryptodira</taxon>
        <taxon>Durocryptodira</taxon>
        <taxon>Testudinoidea</taxon>
        <taxon>Emydidae</taxon>
        <taxon>Terrapene</taxon>
    </lineage>
</organism>
<dbReference type="PANTHER" id="PTHR23232:SF142">
    <property type="entry name" value="GASTRULA ZINC FINGER PROTEIN XLCGF57.1-LIKE-RELATED"/>
    <property type="match status" value="1"/>
</dbReference>
<dbReference type="Ensembl" id="ENSTMTT00000019033.1">
    <property type="protein sequence ID" value="ENSTMTP00000018379.1"/>
    <property type="gene ID" value="ENSTMTG00000013506.1"/>
</dbReference>
<dbReference type="AlphaFoldDB" id="A0A674JG84"/>
<feature type="domain" description="KRAB" evidence="1">
    <location>
        <begin position="15"/>
        <end position="86"/>
    </location>
</feature>
<dbReference type="PANTHER" id="PTHR23232">
    <property type="entry name" value="KRAB DOMAIN C2H2 ZINC FINGER"/>
    <property type="match status" value="1"/>
</dbReference>
<dbReference type="Pfam" id="PF01352">
    <property type="entry name" value="KRAB"/>
    <property type="match status" value="1"/>
</dbReference>
<reference evidence="2" key="1">
    <citation type="submission" date="2025-05" db="UniProtKB">
        <authorList>
            <consortium name="Ensembl"/>
        </authorList>
    </citation>
    <scope>IDENTIFICATION</scope>
</reference>
<evidence type="ECO:0000259" key="1">
    <source>
        <dbReference type="PROSITE" id="PS50805"/>
    </source>
</evidence>
<dbReference type="Ensembl" id="ENSTMTT00000027132.1">
    <property type="protein sequence ID" value="ENSTMTP00000026182.1"/>
    <property type="gene ID" value="ENSTMTG00000019138.1"/>
</dbReference>
<dbReference type="InterPro" id="IPR001909">
    <property type="entry name" value="KRAB"/>
</dbReference>
<sequence length="126" mass="14969">MEEDWRMSLWLQVPVQFEDVAVTLSGAEWLLLDEEKKQLYRDVMNENYQSISSLGELHYDPNVLPTVEALDRAWKIYTFQCNPNIFGSKTAPQNLKINRIKIIVKIWVLAENFKFWGLRCSNFFFF</sequence>
<dbReference type="SUPFAM" id="SSF109640">
    <property type="entry name" value="KRAB domain (Kruppel-associated box)"/>
    <property type="match status" value="1"/>
</dbReference>
<evidence type="ECO:0000313" key="3">
    <source>
        <dbReference type="Proteomes" id="UP000472274"/>
    </source>
</evidence>
<proteinExistence type="predicted"/>
<evidence type="ECO:0000313" key="2">
    <source>
        <dbReference type="Ensembl" id="ENSTMTP00000018379.1"/>
    </source>
</evidence>
<keyword evidence="3" id="KW-1185">Reference proteome</keyword>
<dbReference type="GO" id="GO:0006355">
    <property type="term" value="P:regulation of DNA-templated transcription"/>
    <property type="evidence" value="ECO:0007669"/>
    <property type="project" value="InterPro"/>
</dbReference>